<keyword evidence="5" id="KW-0540">Nuclease</keyword>
<dbReference type="GO" id="GO:0009307">
    <property type="term" value="P:DNA restriction-modification system"/>
    <property type="evidence" value="ECO:0007669"/>
    <property type="project" value="UniProtKB-KW"/>
</dbReference>
<keyword evidence="5" id="KW-0378">Hydrolase</keyword>
<feature type="domain" description="Type I restriction modification DNA specificity" evidence="4">
    <location>
        <begin position="191"/>
        <end position="342"/>
    </location>
</feature>
<evidence type="ECO:0000256" key="1">
    <source>
        <dbReference type="ARBA" id="ARBA00010923"/>
    </source>
</evidence>
<dbReference type="InterPro" id="IPR044946">
    <property type="entry name" value="Restrct_endonuc_typeI_TRD_sf"/>
</dbReference>
<feature type="non-terminal residue" evidence="5">
    <location>
        <position position="360"/>
    </location>
</feature>
<feature type="domain" description="Type I restriction modification DNA specificity" evidence="4">
    <location>
        <begin position="14"/>
        <end position="166"/>
    </location>
</feature>
<accession>A0AAW7PTT8</accession>
<name>A0AAW7PTT8_9BACT</name>
<protein>
    <submittedName>
        <fullName evidence="5">Restriction endonuclease subunit S</fullName>
        <ecNumber evidence="5">3.1.21.-</ecNumber>
    </submittedName>
</protein>
<dbReference type="AlphaFoldDB" id="A0AAW7PTT8"/>
<gene>
    <name evidence="5" type="ORF">O8C91_11615</name>
</gene>
<sequence length="360" mass="42068">MKRKQKMLNLDNIKYKNFKVGNLFLVEKCKCNKAGDLKIGNIPYIGATNRNNGLMSFVNKENKLISQGNCIAFICDGQGSVGYSIYKYENFIGSTTLKVGRNSKLNKFNGLFLTSALDKNKSIYDYGYKRNDIRLKNEQIILPVNEDEEPDYNHMEEYSKSIINSKTEKYKQYAQKVLNSIEYKNIETLENKEWENFFLIDIFTTIQRGKRLTKQNQTKGNIPYISSTSLNNGVDNFIGNKTDVRIFSDCLTIANSGSVGASFYQPYNFVGSDHITHLKKENMNKYVYIFISTLTNRFSEKYNFNREINDKRISREKIMLPINDRKEPDFQYMEQYMKNLTYKKVNQYLSFINYDNLKLS</sequence>
<evidence type="ECO:0000259" key="4">
    <source>
        <dbReference type="Pfam" id="PF01420"/>
    </source>
</evidence>
<evidence type="ECO:0000313" key="5">
    <source>
        <dbReference type="EMBL" id="MDN5064834.1"/>
    </source>
</evidence>
<dbReference type="GO" id="GO:0004519">
    <property type="term" value="F:endonuclease activity"/>
    <property type="evidence" value="ECO:0007669"/>
    <property type="project" value="UniProtKB-KW"/>
</dbReference>
<evidence type="ECO:0000256" key="2">
    <source>
        <dbReference type="ARBA" id="ARBA00022747"/>
    </source>
</evidence>
<dbReference type="InterPro" id="IPR000055">
    <property type="entry name" value="Restrct_endonuc_typeI_TRD"/>
</dbReference>
<dbReference type="GO" id="GO:0016787">
    <property type="term" value="F:hydrolase activity"/>
    <property type="evidence" value="ECO:0007669"/>
    <property type="project" value="UniProtKB-KW"/>
</dbReference>
<keyword evidence="2" id="KW-0680">Restriction system</keyword>
<dbReference type="EC" id="3.1.21.-" evidence="5"/>
<reference evidence="5" key="1">
    <citation type="submission" date="2022-12" db="EMBL/GenBank/DDBJ databases">
        <authorList>
            <person name="Uljanovas D."/>
        </authorList>
    </citation>
    <scope>NUCLEOTIDE SEQUENCE</scope>
    <source>
        <strain evidence="5">RCM39</strain>
    </source>
</reference>
<comment type="caution">
    <text evidence="5">The sequence shown here is derived from an EMBL/GenBank/DDBJ whole genome shotgun (WGS) entry which is preliminary data.</text>
</comment>
<evidence type="ECO:0000256" key="3">
    <source>
        <dbReference type="ARBA" id="ARBA00023125"/>
    </source>
</evidence>
<dbReference type="Proteomes" id="UP001171529">
    <property type="component" value="Unassembled WGS sequence"/>
</dbReference>
<keyword evidence="3" id="KW-0238">DNA-binding</keyword>
<dbReference type="RefSeq" id="WP_260907816.1">
    <property type="nucleotide sequence ID" value="NZ_JAODDL010000023.1"/>
</dbReference>
<organism evidence="5 6">
    <name type="scientific">Aliarcobacter butzleri</name>
    <dbReference type="NCBI Taxonomy" id="28197"/>
    <lineage>
        <taxon>Bacteria</taxon>
        <taxon>Pseudomonadati</taxon>
        <taxon>Campylobacterota</taxon>
        <taxon>Epsilonproteobacteria</taxon>
        <taxon>Campylobacterales</taxon>
        <taxon>Arcobacteraceae</taxon>
        <taxon>Aliarcobacter</taxon>
    </lineage>
</organism>
<dbReference type="GO" id="GO:0003677">
    <property type="term" value="F:DNA binding"/>
    <property type="evidence" value="ECO:0007669"/>
    <property type="project" value="UniProtKB-KW"/>
</dbReference>
<keyword evidence="5" id="KW-0255">Endonuclease</keyword>
<evidence type="ECO:0000313" key="6">
    <source>
        <dbReference type="Proteomes" id="UP001171529"/>
    </source>
</evidence>
<dbReference type="SUPFAM" id="SSF116734">
    <property type="entry name" value="DNA methylase specificity domain"/>
    <property type="match status" value="2"/>
</dbReference>
<proteinExistence type="inferred from homology"/>
<dbReference type="Gene3D" id="3.90.220.20">
    <property type="entry name" value="DNA methylase specificity domains"/>
    <property type="match status" value="2"/>
</dbReference>
<reference evidence="5" key="2">
    <citation type="journal article" date="2023" name="Microorganisms">
        <title>Genomic Characterization of Arcobacter butzleri Strains Isolated from Various Sources in Lithuania.</title>
        <authorList>
            <person name="Uljanovas D."/>
            <person name="Golz G."/>
            <person name="Fleischmann S."/>
            <person name="Kudirkiene E."/>
            <person name="Kasetiene N."/>
            <person name="Grineviciene A."/>
            <person name="Tamuleviciene E."/>
            <person name="Aksomaitiene J."/>
            <person name="Alter T."/>
            <person name="Malakauskas M."/>
        </authorList>
    </citation>
    <scope>NUCLEOTIDE SEQUENCE</scope>
    <source>
        <strain evidence="5">RCM39</strain>
    </source>
</reference>
<comment type="similarity">
    <text evidence="1">Belongs to the type-I restriction system S methylase family.</text>
</comment>
<dbReference type="EMBL" id="JAPZDC010000016">
    <property type="protein sequence ID" value="MDN5064834.1"/>
    <property type="molecule type" value="Genomic_DNA"/>
</dbReference>
<dbReference type="Pfam" id="PF01420">
    <property type="entry name" value="Methylase_S"/>
    <property type="match status" value="2"/>
</dbReference>